<dbReference type="Proteomes" id="UP000297194">
    <property type="component" value="Segment"/>
</dbReference>
<protein>
    <submittedName>
        <fullName evidence="1">DBP-2</fullName>
    </submittedName>
</protein>
<dbReference type="RefSeq" id="YP_009666796.1">
    <property type="nucleotide sequence ID" value="NC_043530.1"/>
</dbReference>
<reference evidence="1" key="1">
    <citation type="journal article" date="2017" name="Virus Genes">
        <title>The complete genome sequence of a third distinct baculovirus isolated from the true armyworm, Mythimna unipuncta, contains two copies of the lef-7 gene.</title>
        <authorList>
            <person name="Harrison R.L."/>
            <person name="Mowery J.D."/>
            <person name="Rowley D.L."/>
            <person name="Bauchan G.R."/>
            <person name="Theilmann D.A."/>
            <person name="Rohrmann G.F."/>
            <person name="Erlandson M.A."/>
        </authorList>
    </citation>
    <scope>NUCLEOTIDE SEQUENCE [LARGE SCALE GENOMIC DNA]</scope>
    <source>
        <strain evidence="1">#7</strain>
    </source>
</reference>
<proteinExistence type="predicted"/>
<dbReference type="KEGG" id="vg:40527076"/>
<dbReference type="Pfam" id="PF04786">
    <property type="entry name" value="Baculo_DNA_bind"/>
    <property type="match status" value="1"/>
</dbReference>
<dbReference type="GeneID" id="40527076"/>
<accession>A0A2K9VSF0</accession>
<dbReference type="InterPro" id="IPR006871">
    <property type="entry name" value="ssDNA-bd_baculovirus"/>
</dbReference>
<name>A0A2K9VSF0_9ABAC</name>
<dbReference type="EMBL" id="MF375894">
    <property type="protein sequence ID" value="AUV65401.1"/>
    <property type="molecule type" value="Genomic_DNA"/>
</dbReference>
<evidence type="ECO:0000313" key="2">
    <source>
        <dbReference type="Proteomes" id="UP000297194"/>
    </source>
</evidence>
<organism evidence="1 2">
    <name type="scientific">Mythimna unipuncta nucleopolyhedrovirus</name>
    <dbReference type="NCBI Taxonomy" id="447897"/>
    <lineage>
        <taxon>Viruses</taxon>
        <taxon>Viruses incertae sedis</taxon>
        <taxon>Naldaviricetes</taxon>
        <taxon>Lefavirales</taxon>
        <taxon>Baculoviridae</taxon>
        <taxon>Alphabaculovirus</taxon>
    </lineage>
</organism>
<keyword evidence="2" id="KW-1185">Reference proteome</keyword>
<sequence length="328" mass="37498">MKRSSSELSNEHTNAKLIVLEEEQNQLSVYNAAAAAAEGNVVASTSGVNNANDDDDSDSVEHPDGNLMMYMFNAPTLIRNVTWMDKFRYNLNKKNQTVLNYNSSVFEIMGFLRQSLSIDDNIEDFLPSVSDQIVINKPKSPRVVYQVGKLLKGGMSQYYFFDYVRVKRAEGNFGQYLSMTWPNQYLHNDAIANVIIKYKKWDVNSMKLQDITYINIPNNTTVAGKMAFARKFFDIRQQCNKSNFMSGELKKKVVCEQFSVERFDEVFAFEGETKTSADVRLLAGVIIEGFKQSKEETDYETVNCKTIQEKTYSLSVRPMVFFKIENPS</sequence>
<evidence type="ECO:0000313" key="1">
    <source>
        <dbReference type="EMBL" id="AUV65401.1"/>
    </source>
</evidence>